<dbReference type="InterPro" id="IPR036388">
    <property type="entry name" value="WH-like_DNA-bd_sf"/>
</dbReference>
<evidence type="ECO:0000256" key="3">
    <source>
        <dbReference type="ARBA" id="ARBA00023163"/>
    </source>
</evidence>
<dbReference type="Pfam" id="PF12802">
    <property type="entry name" value="MarR_2"/>
    <property type="match status" value="1"/>
</dbReference>
<sequence length="156" mass="17042">MHLSNLIRGVHRCVEDFIAQRVKAAGLSVEQYRILEALHQSDGRSMGSLAAALFVDAPTLTKIVDRMVTSSLVYRAPDSNDRRKVLLYTAQKGAQVFMDLSSIETDLHAHLERELGRSDLGHLTRTLHRILESGPAGQVSARASTAPEVISGGRAI</sequence>
<dbReference type="Proteomes" id="UP001595443">
    <property type="component" value="Unassembled WGS sequence"/>
</dbReference>
<dbReference type="SUPFAM" id="SSF46785">
    <property type="entry name" value="Winged helix' DNA-binding domain"/>
    <property type="match status" value="1"/>
</dbReference>
<evidence type="ECO:0000256" key="1">
    <source>
        <dbReference type="ARBA" id="ARBA00023015"/>
    </source>
</evidence>
<evidence type="ECO:0000313" key="6">
    <source>
        <dbReference type="Proteomes" id="UP001595443"/>
    </source>
</evidence>
<dbReference type="RefSeq" id="WP_377831695.1">
    <property type="nucleotide sequence ID" value="NZ_JBHRSK010000004.1"/>
</dbReference>
<keyword evidence="1" id="KW-0805">Transcription regulation</keyword>
<evidence type="ECO:0000259" key="4">
    <source>
        <dbReference type="PROSITE" id="PS50995"/>
    </source>
</evidence>
<protein>
    <submittedName>
        <fullName evidence="5">MarR family winged helix-turn-helix transcriptional regulator</fullName>
    </submittedName>
</protein>
<dbReference type="PANTHER" id="PTHR42756">
    <property type="entry name" value="TRANSCRIPTIONAL REGULATOR, MARR"/>
    <property type="match status" value="1"/>
</dbReference>
<accession>A0ABV7ACL6</accession>
<dbReference type="Gene3D" id="1.10.10.10">
    <property type="entry name" value="Winged helix-like DNA-binding domain superfamily/Winged helix DNA-binding domain"/>
    <property type="match status" value="1"/>
</dbReference>
<proteinExistence type="predicted"/>
<comment type="caution">
    <text evidence="5">The sequence shown here is derived from an EMBL/GenBank/DDBJ whole genome shotgun (WGS) entry which is preliminary data.</text>
</comment>
<gene>
    <name evidence="5" type="ORF">ACFOES_03040</name>
</gene>
<evidence type="ECO:0000313" key="5">
    <source>
        <dbReference type="EMBL" id="MFC2967058.1"/>
    </source>
</evidence>
<dbReference type="PANTHER" id="PTHR42756:SF1">
    <property type="entry name" value="TRANSCRIPTIONAL REPRESSOR OF EMRAB OPERON"/>
    <property type="match status" value="1"/>
</dbReference>
<keyword evidence="2" id="KW-0238">DNA-binding</keyword>
<dbReference type="EMBL" id="JBHRSK010000004">
    <property type="protein sequence ID" value="MFC2967058.1"/>
    <property type="molecule type" value="Genomic_DNA"/>
</dbReference>
<evidence type="ECO:0000256" key="2">
    <source>
        <dbReference type="ARBA" id="ARBA00023125"/>
    </source>
</evidence>
<keyword evidence="6" id="KW-1185">Reference proteome</keyword>
<dbReference type="SMART" id="SM00347">
    <property type="entry name" value="HTH_MARR"/>
    <property type="match status" value="1"/>
</dbReference>
<keyword evidence="3" id="KW-0804">Transcription</keyword>
<feature type="domain" description="HTH marR-type" evidence="4">
    <location>
        <begin position="1"/>
        <end position="132"/>
    </location>
</feature>
<organism evidence="5 6">
    <name type="scientific">Acidimangrovimonas pyrenivorans</name>
    <dbReference type="NCBI Taxonomy" id="2030798"/>
    <lineage>
        <taxon>Bacteria</taxon>
        <taxon>Pseudomonadati</taxon>
        <taxon>Pseudomonadota</taxon>
        <taxon>Alphaproteobacteria</taxon>
        <taxon>Rhodobacterales</taxon>
        <taxon>Paracoccaceae</taxon>
        <taxon>Acidimangrovimonas</taxon>
    </lineage>
</organism>
<reference evidence="6" key="1">
    <citation type="journal article" date="2019" name="Int. J. Syst. Evol. Microbiol.">
        <title>The Global Catalogue of Microorganisms (GCM) 10K type strain sequencing project: providing services to taxonomists for standard genome sequencing and annotation.</title>
        <authorList>
            <consortium name="The Broad Institute Genomics Platform"/>
            <consortium name="The Broad Institute Genome Sequencing Center for Infectious Disease"/>
            <person name="Wu L."/>
            <person name="Ma J."/>
        </authorList>
    </citation>
    <scope>NUCLEOTIDE SEQUENCE [LARGE SCALE GENOMIC DNA]</scope>
    <source>
        <strain evidence="6">KCTC 62192</strain>
    </source>
</reference>
<name>A0ABV7ACL6_9RHOB</name>
<dbReference type="InterPro" id="IPR036390">
    <property type="entry name" value="WH_DNA-bd_sf"/>
</dbReference>
<dbReference type="InterPro" id="IPR000835">
    <property type="entry name" value="HTH_MarR-typ"/>
</dbReference>
<dbReference type="PROSITE" id="PS50995">
    <property type="entry name" value="HTH_MARR_2"/>
    <property type="match status" value="1"/>
</dbReference>